<proteinExistence type="predicted"/>
<organism evidence="1 2">
    <name type="scientific">Pleuronectes platessa</name>
    <name type="common">European plaice</name>
    <dbReference type="NCBI Taxonomy" id="8262"/>
    <lineage>
        <taxon>Eukaryota</taxon>
        <taxon>Metazoa</taxon>
        <taxon>Chordata</taxon>
        <taxon>Craniata</taxon>
        <taxon>Vertebrata</taxon>
        <taxon>Euteleostomi</taxon>
        <taxon>Actinopterygii</taxon>
        <taxon>Neopterygii</taxon>
        <taxon>Teleostei</taxon>
        <taxon>Neoteleostei</taxon>
        <taxon>Acanthomorphata</taxon>
        <taxon>Carangaria</taxon>
        <taxon>Pleuronectiformes</taxon>
        <taxon>Pleuronectoidei</taxon>
        <taxon>Pleuronectidae</taxon>
        <taxon>Pleuronectes</taxon>
    </lineage>
</organism>
<gene>
    <name evidence="1" type="ORF">PLEPLA_LOCUS20141</name>
</gene>
<accession>A0A9N7UHB5</accession>
<dbReference type="AlphaFoldDB" id="A0A9N7UHB5"/>
<protein>
    <submittedName>
        <fullName evidence="1">Uncharacterized protein</fullName>
    </submittedName>
</protein>
<reference evidence="1" key="1">
    <citation type="submission" date="2020-03" db="EMBL/GenBank/DDBJ databases">
        <authorList>
            <person name="Weist P."/>
        </authorList>
    </citation>
    <scope>NUCLEOTIDE SEQUENCE</scope>
</reference>
<comment type="caution">
    <text evidence="1">The sequence shown here is derived from an EMBL/GenBank/DDBJ whole genome shotgun (WGS) entry which is preliminary data.</text>
</comment>
<evidence type="ECO:0000313" key="1">
    <source>
        <dbReference type="EMBL" id="CAB1432084.1"/>
    </source>
</evidence>
<sequence length="119" mass="12770">MACSSVITPVVNVPLHSTITSAEGARFSSALCGSLLPSAPPQLVRELLRRGMSCHGLLDGDAGAASPECDAAESITHLSPLYLRRSPLVLSLRSDNEGPEATERLLRRDEVFLVQQCRE</sequence>
<keyword evidence="2" id="KW-1185">Reference proteome</keyword>
<evidence type="ECO:0000313" key="2">
    <source>
        <dbReference type="Proteomes" id="UP001153269"/>
    </source>
</evidence>
<dbReference type="EMBL" id="CADEAL010001402">
    <property type="protein sequence ID" value="CAB1432084.1"/>
    <property type="molecule type" value="Genomic_DNA"/>
</dbReference>
<name>A0A9N7UHB5_PLEPL</name>
<dbReference type="Proteomes" id="UP001153269">
    <property type="component" value="Unassembled WGS sequence"/>
</dbReference>